<dbReference type="EMBL" id="SZPZ01000001">
    <property type="protein sequence ID" value="TKK81438.1"/>
    <property type="molecule type" value="Genomic_DNA"/>
</dbReference>
<evidence type="ECO:0000313" key="1">
    <source>
        <dbReference type="EMBL" id="TKK81438.1"/>
    </source>
</evidence>
<gene>
    <name evidence="1" type="ORF">FDA38_00830</name>
</gene>
<name>A0A4U3LYT8_9ACTN</name>
<reference evidence="1 2" key="1">
    <citation type="submission" date="2019-04" db="EMBL/GenBank/DDBJ databases">
        <title>Kribbella sp. NEAU-THZ 27 nov., a novel actinomycete isolated from soil.</title>
        <authorList>
            <person name="Duan L."/>
        </authorList>
    </citation>
    <scope>NUCLEOTIDE SEQUENCE [LARGE SCALE GENOMIC DNA]</scope>
    <source>
        <strain evidence="2">NEAU-THZ27</strain>
    </source>
</reference>
<evidence type="ECO:0008006" key="3">
    <source>
        <dbReference type="Google" id="ProtNLM"/>
    </source>
</evidence>
<dbReference type="RefSeq" id="WP_137252151.1">
    <property type="nucleotide sequence ID" value="NZ_JBHSPQ010000004.1"/>
</dbReference>
<dbReference type="OrthoDB" id="3818351at2"/>
<organism evidence="1 2">
    <name type="scientific">Kribbella jiaozuonensis</name>
    <dbReference type="NCBI Taxonomy" id="2575441"/>
    <lineage>
        <taxon>Bacteria</taxon>
        <taxon>Bacillati</taxon>
        <taxon>Actinomycetota</taxon>
        <taxon>Actinomycetes</taxon>
        <taxon>Propionibacteriales</taxon>
        <taxon>Kribbellaceae</taxon>
        <taxon>Kribbella</taxon>
    </lineage>
</organism>
<keyword evidence="2" id="KW-1185">Reference proteome</keyword>
<sequence>MTVPVNGEYPYSGAIIVDLTGAAADRYIDQYRTTPSECANILVDGTERAAVVERSLPGFGTRSRYLTRSYPLAGGRWTERILLYRTPTYLMDIRQHGPGGSDAGFQAFARQVRDLVQANLKAT</sequence>
<proteinExistence type="predicted"/>
<evidence type="ECO:0000313" key="2">
    <source>
        <dbReference type="Proteomes" id="UP000305836"/>
    </source>
</evidence>
<dbReference type="AlphaFoldDB" id="A0A4U3LYT8"/>
<dbReference type="Proteomes" id="UP000305836">
    <property type="component" value="Unassembled WGS sequence"/>
</dbReference>
<protein>
    <recommendedName>
        <fullName evidence="3">DUF1795 domain-containing protein</fullName>
    </recommendedName>
</protein>
<comment type="caution">
    <text evidence="1">The sequence shown here is derived from an EMBL/GenBank/DDBJ whole genome shotgun (WGS) entry which is preliminary data.</text>
</comment>
<accession>A0A4U3LYT8</accession>